<organism evidence="1 2">
    <name type="scientific">Heracleum sosnowskyi</name>
    <dbReference type="NCBI Taxonomy" id="360622"/>
    <lineage>
        <taxon>Eukaryota</taxon>
        <taxon>Viridiplantae</taxon>
        <taxon>Streptophyta</taxon>
        <taxon>Embryophyta</taxon>
        <taxon>Tracheophyta</taxon>
        <taxon>Spermatophyta</taxon>
        <taxon>Magnoliopsida</taxon>
        <taxon>eudicotyledons</taxon>
        <taxon>Gunneridae</taxon>
        <taxon>Pentapetalae</taxon>
        <taxon>asterids</taxon>
        <taxon>campanulids</taxon>
        <taxon>Apiales</taxon>
        <taxon>Apiaceae</taxon>
        <taxon>Apioideae</taxon>
        <taxon>apioid superclade</taxon>
        <taxon>Tordylieae</taxon>
        <taxon>Tordyliinae</taxon>
        <taxon>Heracleum</taxon>
    </lineage>
</organism>
<dbReference type="GO" id="GO:0004165">
    <property type="term" value="F:delta(3)-delta(2)-enoyl-CoA isomerase activity"/>
    <property type="evidence" value="ECO:0007669"/>
    <property type="project" value="TreeGrafter"/>
</dbReference>
<keyword evidence="2" id="KW-1185">Reference proteome</keyword>
<name>A0AAD8GU57_9APIA</name>
<dbReference type="GO" id="GO:0005777">
    <property type="term" value="C:peroxisome"/>
    <property type="evidence" value="ECO:0007669"/>
    <property type="project" value="TreeGrafter"/>
</dbReference>
<dbReference type="SUPFAM" id="SSF52096">
    <property type="entry name" value="ClpP/crotonase"/>
    <property type="match status" value="2"/>
</dbReference>
<reference evidence="1" key="1">
    <citation type="submission" date="2023-02" db="EMBL/GenBank/DDBJ databases">
        <title>Genome of toxic invasive species Heracleum sosnowskyi carries increased number of genes despite the absence of recent whole-genome duplications.</title>
        <authorList>
            <person name="Schelkunov M."/>
            <person name="Shtratnikova V."/>
            <person name="Makarenko M."/>
            <person name="Klepikova A."/>
            <person name="Omelchenko D."/>
            <person name="Novikova G."/>
            <person name="Obukhova E."/>
            <person name="Bogdanov V."/>
            <person name="Penin A."/>
            <person name="Logacheva M."/>
        </authorList>
    </citation>
    <scope>NUCLEOTIDE SEQUENCE</scope>
    <source>
        <strain evidence="1">Hsosn_3</strain>
        <tissue evidence="1">Leaf</tissue>
    </source>
</reference>
<reference evidence="1" key="2">
    <citation type="submission" date="2023-05" db="EMBL/GenBank/DDBJ databases">
        <authorList>
            <person name="Schelkunov M.I."/>
        </authorList>
    </citation>
    <scope>NUCLEOTIDE SEQUENCE</scope>
    <source>
        <strain evidence="1">Hsosn_3</strain>
        <tissue evidence="1">Leaf</tissue>
    </source>
</reference>
<sequence length="299" mass="32596">MCTLEKRGSLYILTLTGNDDHPTASPSTAAALITTGEGNFFSNGSDISLVESNKDRLLLMMSKIKALFADLISLPMPTIAAVNGLATGTGFMLSLSHDYVFMKKDSGFLYMDGLDSKTIIQTLFFRAKLKAKISSPAVWIDIVTKAEKMPAKNAMEKGILDALEEIVTAAVELGEQLVKRNCNGKGFVENRKFLCNVVLHDQTPTISASLDRIRCEISATPSTSAALITTGEGKFFCNGFDIAWAQYNKQRFFIMMSKVRSLITDLMSLPMPTIASLNGHTSAAGFFLALNNFVHHCIV</sequence>
<dbReference type="InterPro" id="IPR029045">
    <property type="entry name" value="ClpP/crotonase-like_dom_sf"/>
</dbReference>
<dbReference type="CDD" id="cd06558">
    <property type="entry name" value="crotonase-like"/>
    <property type="match status" value="1"/>
</dbReference>
<gene>
    <name evidence="1" type="ORF">POM88_048628</name>
</gene>
<evidence type="ECO:0000313" key="1">
    <source>
        <dbReference type="EMBL" id="KAK1355372.1"/>
    </source>
</evidence>
<keyword evidence="1" id="KW-0413">Isomerase</keyword>
<proteinExistence type="predicted"/>
<dbReference type="PANTHER" id="PTHR11941:SF84">
    <property type="entry name" value="ENOYL-COA DELTA ISOMERASE 1, PEROXISOMAL"/>
    <property type="match status" value="1"/>
</dbReference>
<comment type="caution">
    <text evidence="1">The sequence shown here is derived from an EMBL/GenBank/DDBJ whole genome shotgun (WGS) entry which is preliminary data.</text>
</comment>
<dbReference type="Pfam" id="PF00378">
    <property type="entry name" value="ECH_1"/>
    <property type="match status" value="2"/>
</dbReference>
<dbReference type="InterPro" id="IPR001753">
    <property type="entry name" value="Enoyl-CoA_hydra/iso"/>
</dbReference>
<evidence type="ECO:0000313" key="2">
    <source>
        <dbReference type="Proteomes" id="UP001237642"/>
    </source>
</evidence>
<protein>
    <submittedName>
        <fullName evidence="1">Enoyl-CoA delta isomerase 1, peroxisomal-like</fullName>
    </submittedName>
</protein>
<dbReference type="AlphaFoldDB" id="A0AAD8GU57"/>
<dbReference type="Gene3D" id="3.90.226.10">
    <property type="entry name" value="2-enoyl-CoA Hydratase, Chain A, domain 1"/>
    <property type="match status" value="2"/>
</dbReference>
<dbReference type="PANTHER" id="PTHR11941">
    <property type="entry name" value="ENOYL-COA HYDRATASE-RELATED"/>
    <property type="match status" value="1"/>
</dbReference>
<dbReference type="EMBL" id="JAUIZM010000011">
    <property type="protein sequence ID" value="KAK1355372.1"/>
    <property type="molecule type" value="Genomic_DNA"/>
</dbReference>
<dbReference type="Proteomes" id="UP001237642">
    <property type="component" value="Unassembled WGS sequence"/>
</dbReference>
<dbReference type="GO" id="GO:0006635">
    <property type="term" value="P:fatty acid beta-oxidation"/>
    <property type="evidence" value="ECO:0007669"/>
    <property type="project" value="TreeGrafter"/>
</dbReference>
<accession>A0AAD8GU57</accession>